<gene>
    <name evidence="1" type="ORF">CCAL9337_00425</name>
</gene>
<reference evidence="1 2" key="1">
    <citation type="submission" date="2015-08" db="EMBL/GenBank/DDBJ databases">
        <title>Comparative genomics of the Campylobacter concisus group.</title>
        <authorList>
            <person name="Yee E."/>
            <person name="Chapman M.H."/>
            <person name="Huynh S."/>
            <person name="Bono J.L."/>
            <person name="On S.L."/>
            <person name="St Leger J."/>
            <person name="Foster G."/>
            <person name="Parker C.T."/>
            <person name="Miller W.G."/>
        </authorList>
    </citation>
    <scope>NUCLEOTIDE SEQUENCE [LARGE SCALE GENOMIC DNA]</scope>
    <source>
        <strain evidence="1 2">RM9337</strain>
    </source>
</reference>
<sequence length="149" mass="16830">MERSVMRNNIDKFDILIGKILAKLYAEFPIKCELVPEDFGIKDTRPEFLDTPDGTMGDMKELEFLEATVTWLMENEIITAKKSGFGVYYDARLTMKGLRLLKVVPKSVDNERKSIGESLKELSRAGANESLKIAVNALFSYGLSRMELA</sequence>
<protein>
    <submittedName>
        <fullName evidence="1">Uncharacterized protein</fullName>
    </submittedName>
</protein>
<comment type="caution">
    <text evidence="1">The sequence shown here is derived from an EMBL/GenBank/DDBJ whole genome shotgun (WGS) entry which is preliminary data.</text>
</comment>
<evidence type="ECO:0000313" key="2">
    <source>
        <dbReference type="Proteomes" id="UP000650616"/>
    </source>
</evidence>
<proteinExistence type="predicted"/>
<keyword evidence="2" id="KW-1185">Reference proteome</keyword>
<dbReference type="Proteomes" id="UP000650616">
    <property type="component" value="Unassembled WGS sequence"/>
</dbReference>
<dbReference type="AlphaFoldDB" id="A0AAW3ZTM9"/>
<dbReference type="EMBL" id="LIWG01000001">
    <property type="protein sequence ID" value="MBE3607201.1"/>
    <property type="molecule type" value="Genomic_DNA"/>
</dbReference>
<name>A0AAW3ZTM9_9BACT</name>
<dbReference type="RefSeq" id="WP_169971887.1">
    <property type="nucleotide sequence ID" value="NZ_CP012545.1"/>
</dbReference>
<accession>A0AAW3ZTM9</accession>
<evidence type="ECO:0000313" key="1">
    <source>
        <dbReference type="EMBL" id="MBE3607201.1"/>
    </source>
</evidence>
<organism evidence="1 2">
    <name type="scientific">Campylobacter californiensis</name>
    <dbReference type="NCBI Taxonomy" id="1032243"/>
    <lineage>
        <taxon>Bacteria</taxon>
        <taxon>Pseudomonadati</taxon>
        <taxon>Campylobacterota</taxon>
        <taxon>Epsilonproteobacteria</taxon>
        <taxon>Campylobacterales</taxon>
        <taxon>Campylobacteraceae</taxon>
        <taxon>Campylobacter</taxon>
    </lineage>
</organism>